<keyword evidence="2" id="KW-1185">Reference proteome</keyword>
<sequence length="59" mass="6560">MAVTSLHRAGRRTHLAYSNDDVTRSVRVDGLMVHYLVTPSAVVIVDVDIYDGDRGFNEV</sequence>
<proteinExistence type="predicted"/>
<comment type="caution">
    <text evidence="1">The sequence shown here is derived from an EMBL/GenBank/DDBJ whole genome shotgun (WGS) entry which is preliminary data.</text>
</comment>
<reference evidence="2" key="1">
    <citation type="journal article" date="2019" name="Int. J. Syst. Evol. Microbiol.">
        <title>The Global Catalogue of Microorganisms (GCM) 10K type strain sequencing project: providing services to taxonomists for standard genome sequencing and annotation.</title>
        <authorList>
            <consortium name="The Broad Institute Genomics Platform"/>
            <consortium name="The Broad Institute Genome Sequencing Center for Infectious Disease"/>
            <person name="Wu L."/>
            <person name="Ma J."/>
        </authorList>
    </citation>
    <scope>NUCLEOTIDE SEQUENCE [LARGE SCALE GENOMIC DNA]</scope>
    <source>
        <strain evidence="2">JCM 4253</strain>
    </source>
</reference>
<dbReference type="AlphaFoldDB" id="A0A919C069"/>
<gene>
    <name evidence="1" type="ORF">GCM10018980_05860</name>
</gene>
<name>A0A919C069_9ACTN</name>
<organism evidence="1 2">
    <name type="scientific">Streptomyces capoamus</name>
    <dbReference type="NCBI Taxonomy" id="68183"/>
    <lineage>
        <taxon>Bacteria</taxon>
        <taxon>Bacillati</taxon>
        <taxon>Actinomycetota</taxon>
        <taxon>Actinomycetes</taxon>
        <taxon>Kitasatosporales</taxon>
        <taxon>Streptomycetaceae</taxon>
        <taxon>Streptomyces</taxon>
    </lineage>
</organism>
<dbReference type="EMBL" id="BNBF01000001">
    <property type="protein sequence ID" value="GHG35476.1"/>
    <property type="molecule type" value="Genomic_DNA"/>
</dbReference>
<dbReference type="Proteomes" id="UP000619355">
    <property type="component" value="Unassembled WGS sequence"/>
</dbReference>
<evidence type="ECO:0000313" key="2">
    <source>
        <dbReference type="Proteomes" id="UP000619355"/>
    </source>
</evidence>
<accession>A0A919C069</accession>
<evidence type="ECO:0000313" key="1">
    <source>
        <dbReference type="EMBL" id="GHG35476.1"/>
    </source>
</evidence>
<protein>
    <submittedName>
        <fullName evidence="1">Uncharacterized protein</fullName>
    </submittedName>
</protein>